<name>A0A1E8PRX8_9BURK</name>
<proteinExistence type="predicted"/>
<evidence type="ECO:0008006" key="3">
    <source>
        <dbReference type="Google" id="ProtNLM"/>
    </source>
</evidence>
<accession>A0A1E8PRX8</accession>
<organism evidence="1 2">
    <name type="scientific">Janthinobacterium lividum</name>
    <dbReference type="NCBI Taxonomy" id="29581"/>
    <lineage>
        <taxon>Bacteria</taxon>
        <taxon>Pseudomonadati</taxon>
        <taxon>Pseudomonadota</taxon>
        <taxon>Betaproteobacteria</taxon>
        <taxon>Burkholderiales</taxon>
        <taxon>Oxalobacteraceae</taxon>
        <taxon>Janthinobacterium</taxon>
    </lineage>
</organism>
<dbReference type="EMBL" id="MAQB02000001">
    <property type="protein sequence ID" value="OFJ49058.1"/>
    <property type="molecule type" value="Genomic_DNA"/>
</dbReference>
<evidence type="ECO:0000313" key="1">
    <source>
        <dbReference type="EMBL" id="OFJ49058.1"/>
    </source>
</evidence>
<gene>
    <name evidence="1" type="ORF">BA896_009310</name>
</gene>
<sequence>MKGVAEPIQTVDHRLPQQCLRCHSALPLVQAEGAKVAERRQVIDLPTTVFDVIEHCTLAVTCNCGQAYVNRFPAGVSKTVQYGPNVRVCGNI</sequence>
<protein>
    <recommendedName>
        <fullName evidence="3">Transposase IS66 zinc-finger binding domain-containing protein</fullName>
    </recommendedName>
</protein>
<dbReference type="Proteomes" id="UP000092634">
    <property type="component" value="Unassembled WGS sequence"/>
</dbReference>
<dbReference type="AlphaFoldDB" id="A0A1E8PRX8"/>
<evidence type="ECO:0000313" key="2">
    <source>
        <dbReference type="Proteomes" id="UP000092634"/>
    </source>
</evidence>
<comment type="caution">
    <text evidence="1">The sequence shown here is derived from an EMBL/GenBank/DDBJ whole genome shotgun (WGS) entry which is preliminary data.</text>
</comment>
<reference evidence="1 2" key="1">
    <citation type="submission" date="2016-10" db="EMBL/GenBank/DDBJ databases">
        <title>Updated version of Genome Assembly of Janthinobacterium lividum ERGS5:01.</title>
        <authorList>
            <person name="Kumar R."/>
            <person name="Acharya V."/>
            <person name="Singh D."/>
        </authorList>
    </citation>
    <scope>NUCLEOTIDE SEQUENCE [LARGE SCALE GENOMIC DNA]</scope>
    <source>
        <strain evidence="1 2">ERGS5:01</strain>
    </source>
</reference>